<dbReference type="AlphaFoldDB" id="A0A2H3CDB1"/>
<dbReference type="STRING" id="47427.A0A2H3CDB1"/>
<evidence type="ECO:0000313" key="2">
    <source>
        <dbReference type="Proteomes" id="UP000217790"/>
    </source>
</evidence>
<gene>
    <name evidence="1" type="ORF">ARMGADRAFT_948813</name>
</gene>
<name>A0A2H3CDB1_ARMGA</name>
<feature type="non-terminal residue" evidence="1">
    <location>
        <position position="1"/>
    </location>
</feature>
<proteinExistence type="predicted"/>
<evidence type="ECO:0000313" key="1">
    <source>
        <dbReference type="EMBL" id="PBK81061.1"/>
    </source>
</evidence>
<dbReference type="InParanoid" id="A0A2H3CDB1"/>
<sequence length="96" mass="11277">FPEGQGFKQWTGNDSKDLMKVYLQAIEGHVPLQMVHVIAAFLEFCYLVRHSVLDEDSLLMIDKTVAQYHYECEIFRDVDMYPDGFFLPCQHSMVHY</sequence>
<dbReference type="OrthoDB" id="3199698at2759"/>
<dbReference type="EMBL" id="KZ293735">
    <property type="protein sequence ID" value="PBK81061.1"/>
    <property type="molecule type" value="Genomic_DNA"/>
</dbReference>
<protein>
    <submittedName>
        <fullName evidence="1">Uncharacterized protein</fullName>
    </submittedName>
</protein>
<reference evidence="2" key="1">
    <citation type="journal article" date="2017" name="Nat. Ecol. Evol.">
        <title>Genome expansion and lineage-specific genetic innovations in the forest pathogenic fungi Armillaria.</title>
        <authorList>
            <person name="Sipos G."/>
            <person name="Prasanna A.N."/>
            <person name="Walter M.C."/>
            <person name="O'Connor E."/>
            <person name="Balint B."/>
            <person name="Krizsan K."/>
            <person name="Kiss B."/>
            <person name="Hess J."/>
            <person name="Varga T."/>
            <person name="Slot J."/>
            <person name="Riley R."/>
            <person name="Boka B."/>
            <person name="Rigling D."/>
            <person name="Barry K."/>
            <person name="Lee J."/>
            <person name="Mihaltcheva S."/>
            <person name="LaButti K."/>
            <person name="Lipzen A."/>
            <person name="Waldron R."/>
            <person name="Moloney N.M."/>
            <person name="Sperisen C."/>
            <person name="Kredics L."/>
            <person name="Vagvoelgyi C."/>
            <person name="Patrignani A."/>
            <person name="Fitzpatrick D."/>
            <person name="Nagy I."/>
            <person name="Doyle S."/>
            <person name="Anderson J.B."/>
            <person name="Grigoriev I.V."/>
            <person name="Gueldener U."/>
            <person name="Muensterkoetter M."/>
            <person name="Nagy L.G."/>
        </authorList>
    </citation>
    <scope>NUCLEOTIDE SEQUENCE [LARGE SCALE GENOMIC DNA]</scope>
    <source>
        <strain evidence="2">Ar21-2</strain>
    </source>
</reference>
<dbReference type="Proteomes" id="UP000217790">
    <property type="component" value="Unassembled WGS sequence"/>
</dbReference>
<keyword evidence="2" id="KW-1185">Reference proteome</keyword>
<accession>A0A2H3CDB1</accession>
<organism evidence="1 2">
    <name type="scientific">Armillaria gallica</name>
    <name type="common">Bulbous honey fungus</name>
    <name type="synonym">Armillaria bulbosa</name>
    <dbReference type="NCBI Taxonomy" id="47427"/>
    <lineage>
        <taxon>Eukaryota</taxon>
        <taxon>Fungi</taxon>
        <taxon>Dikarya</taxon>
        <taxon>Basidiomycota</taxon>
        <taxon>Agaricomycotina</taxon>
        <taxon>Agaricomycetes</taxon>
        <taxon>Agaricomycetidae</taxon>
        <taxon>Agaricales</taxon>
        <taxon>Marasmiineae</taxon>
        <taxon>Physalacriaceae</taxon>
        <taxon>Armillaria</taxon>
    </lineage>
</organism>